<dbReference type="InterPro" id="IPR048846">
    <property type="entry name" value="PaaX-like_central"/>
</dbReference>
<accession>A0A0G1W4T9</accession>
<evidence type="ECO:0000256" key="2">
    <source>
        <dbReference type="ARBA" id="ARBA00022723"/>
    </source>
</evidence>
<gene>
    <name evidence="8" type="ORF">UY02_C0003G0005</name>
</gene>
<evidence type="ECO:0000256" key="4">
    <source>
        <dbReference type="ARBA" id="ARBA00022801"/>
    </source>
</evidence>
<evidence type="ECO:0000256" key="5">
    <source>
        <dbReference type="ARBA" id="ARBA00022842"/>
    </source>
</evidence>
<dbReference type="EMBL" id="LCOK01000003">
    <property type="protein sequence ID" value="KKU77340.1"/>
    <property type="molecule type" value="Genomic_DNA"/>
</dbReference>
<evidence type="ECO:0000256" key="6">
    <source>
        <dbReference type="ARBA" id="ARBA00023118"/>
    </source>
</evidence>
<keyword evidence="1" id="KW-0540">Nuclease</keyword>
<dbReference type="GO" id="GO:0004521">
    <property type="term" value="F:RNA endonuclease activity"/>
    <property type="evidence" value="ECO:0007669"/>
    <property type="project" value="InterPro"/>
</dbReference>
<dbReference type="Pfam" id="PF20803">
    <property type="entry name" value="PaaX_M"/>
    <property type="match status" value="1"/>
</dbReference>
<keyword evidence="3" id="KW-0255">Endonuclease</keyword>
<dbReference type="NCBIfam" id="TIGR01573">
    <property type="entry name" value="cas2"/>
    <property type="match status" value="1"/>
</dbReference>
<feature type="domain" description="Transcriptional repressor PaaX-like central Cas2-like" evidence="7">
    <location>
        <begin position="104"/>
        <end position="179"/>
    </location>
</feature>
<organism evidence="8 9">
    <name type="scientific">Candidatus Giovannonibacteria bacterium GW2011_GWB1_47_6b</name>
    <dbReference type="NCBI Taxonomy" id="1618655"/>
    <lineage>
        <taxon>Bacteria</taxon>
        <taxon>Candidatus Giovannoniibacteriota</taxon>
    </lineage>
</organism>
<evidence type="ECO:0000259" key="7">
    <source>
        <dbReference type="Pfam" id="PF20803"/>
    </source>
</evidence>
<keyword evidence="5" id="KW-0460">Magnesium</keyword>
<dbReference type="InterPro" id="IPR021127">
    <property type="entry name" value="CRISPR_associated_Cas2"/>
</dbReference>
<comment type="caution">
    <text evidence="8">The sequence shown here is derived from an EMBL/GenBank/DDBJ whole genome shotgun (WGS) entry which is preliminary data.</text>
</comment>
<name>A0A0G1W4T9_9BACT</name>
<dbReference type="SUPFAM" id="SSF143430">
    <property type="entry name" value="TTP0101/SSO1404-like"/>
    <property type="match status" value="1"/>
</dbReference>
<protein>
    <recommendedName>
        <fullName evidence="7">Transcriptional repressor PaaX-like central Cas2-like domain-containing protein</fullName>
    </recommendedName>
</protein>
<proteinExistence type="predicted"/>
<keyword evidence="4" id="KW-0378">Hydrolase</keyword>
<evidence type="ECO:0000313" key="8">
    <source>
        <dbReference type="EMBL" id="KKU77340.1"/>
    </source>
</evidence>
<evidence type="ECO:0000313" key="9">
    <source>
        <dbReference type="Proteomes" id="UP000034682"/>
    </source>
</evidence>
<dbReference type="GO" id="GO:0043571">
    <property type="term" value="P:maintenance of CRISPR repeat elements"/>
    <property type="evidence" value="ECO:0007669"/>
    <property type="project" value="InterPro"/>
</dbReference>
<evidence type="ECO:0000256" key="1">
    <source>
        <dbReference type="ARBA" id="ARBA00022722"/>
    </source>
</evidence>
<dbReference type="AlphaFoldDB" id="A0A0G1W4T9"/>
<keyword evidence="6" id="KW-0051">Antiviral defense</keyword>
<sequence>MQLRRNSQSYKILKSLLLGGGFLLVSGISPLGGAQIIKGLVNDYFRKKRFERERFLRDLKRLQSRDLLDYRESPDGKIKITLTKSGRKKILSYNIDDIKLNTQKRWDGLWRMVTFDIPHHQKKARDAFRQKLRQLGFYAIQKSVFITPYECENEIDFVCSIFKIRHHILIFNIKNFEGEEKFRHYFKV</sequence>
<reference evidence="8 9" key="1">
    <citation type="journal article" date="2015" name="Nature">
        <title>rRNA introns, odd ribosomes, and small enigmatic genomes across a large radiation of phyla.</title>
        <authorList>
            <person name="Brown C.T."/>
            <person name="Hug L.A."/>
            <person name="Thomas B.C."/>
            <person name="Sharon I."/>
            <person name="Castelle C.J."/>
            <person name="Singh A."/>
            <person name="Wilkins M.J."/>
            <person name="Williams K.H."/>
            <person name="Banfield J.F."/>
        </authorList>
    </citation>
    <scope>NUCLEOTIDE SEQUENCE [LARGE SCALE GENOMIC DNA]</scope>
</reference>
<evidence type="ECO:0000256" key="3">
    <source>
        <dbReference type="ARBA" id="ARBA00022759"/>
    </source>
</evidence>
<dbReference type="Gene3D" id="3.30.70.2650">
    <property type="match status" value="1"/>
</dbReference>
<dbReference type="Proteomes" id="UP000034682">
    <property type="component" value="Unassembled WGS sequence"/>
</dbReference>
<keyword evidence="2" id="KW-0479">Metal-binding</keyword>